<dbReference type="PROSITE" id="PS00383">
    <property type="entry name" value="TYR_PHOSPHATASE_1"/>
    <property type="match status" value="1"/>
</dbReference>
<evidence type="ECO:0000256" key="5">
    <source>
        <dbReference type="ARBA" id="ARBA00022912"/>
    </source>
</evidence>
<evidence type="ECO:0000259" key="13">
    <source>
        <dbReference type="PROSITE" id="PS50056"/>
    </source>
</evidence>
<evidence type="ECO:0000259" key="14">
    <source>
        <dbReference type="PROSITE" id="PS50853"/>
    </source>
</evidence>
<dbReference type="SMART" id="SM00060">
    <property type="entry name" value="FN3"/>
    <property type="match status" value="4"/>
</dbReference>
<evidence type="ECO:0000256" key="3">
    <source>
        <dbReference type="ARBA" id="ARBA00022729"/>
    </source>
</evidence>
<evidence type="ECO:0000256" key="2">
    <source>
        <dbReference type="ARBA" id="ARBA00022692"/>
    </source>
</evidence>
<sequence length="1203" mass="134807">MALFQLMIILSFTLLAFEQKTPITVQGSDSSRHFKPQLTVTSQTTRRSDAKLQLSRTGTAVTSSQLTGSRSIIASKDKERAIAITSSTPWQSRGIATNSVQVNEVKITATSLWPSVTKQQHLTSTLMRSPTTQLVSLSSIIPPRSSVTATGTQASTQGPGKPRNVTVKATSSTSILVSWKDPCLPNGNISEYWIYFGQQKDHLNQTTVAGSAQSGEFSALRPFTIYFIKVRAKTTELGNASALLNATTLEDSPSKPRNVGVHATSSMSIQVSWTEPLLPNGVISEYWIYFGQEKDDLNHTWVAGSVRSRELSALRPFTTYYIKVRAKTTELGDASVLLNATTFEDKPGKPREVTAKLQSDGSILVEWRDPEDLNGIIKSYQIYFKGKREYDPKFKKSNEKEIPSKFRLFEIMERELDPGTEYTVYMTATTSIGEGNHSDSIIINTPAKAPLPPAQPEVVNEKITVHSIQLKIKPASDSNGKVIFHEVIVEKPGRLSKRESASLPYEIHGFHEAKSKGESLYVAAYLSRKSLNASKKFVLGDGERYGEYANAKLEPGTKYKAYIRGITEANGTLLYGKSVVVNLPPTLEEDDPSTAKSDADKTVGIIAGVLGTLVFIVIIIIAILLYKRSNRERNPNLDAENKPRKRRDFEFKRLSTKKKVLAVPADDYPPIPVEQFAKHVAKLHKSDDRGYMIEFNKLDSGQDYESNVALLPENKQKNRYANIIAYDHSRVALTTVDGIEGSDYINASIIAGYNKPNAYIATQGPVPPAFDDFWRMVWEKQSATIIMLTNLQERHQLKCHKYWPDETEDYGDISVMLVKSEHYSDYIIRTFNIKRESEKEEREVKQFHFTVWPDHGVPEYPTALLAFRRRVRAYNPEDAGPMIVHCSAGVGRTGTFVVVDSTLDRIKAENTIEIFNYVAYLRTRRTAMVQTEGQYTFCHDAILEALQCGNTQIYAHDLRITLARMDEVNKNDNMTPFEAQFKTLNKVSPTLNKGCYLVASFAENKVKNRSQDVLAPDFSRVVLTAIDDNEATSYINAVHIPDFPLFWPEDESTYDDMITVKRLSASGSSVDNLKANCDQAQTPENSLRIKMFKFSSWIEEEKIPEYSALIALIAKVEKWQQHSGNGPIAVVCSDGLGRSGTFCALYSVLERLKIEQVVDVFQAIKAMRIPRPGLVKSAAEYRFIHFAIQEYLSAFDDYANFKP</sequence>
<keyword evidence="4" id="KW-0378">Hydrolase</keyword>
<dbReference type="FunFam" id="3.90.190.10:FF:000088">
    <property type="entry name" value="Receptor protein-tyrosine phosphatase LAR"/>
    <property type="match status" value="1"/>
</dbReference>
<dbReference type="InterPro" id="IPR057598">
    <property type="entry name" value="Fn3_PTPRU"/>
</dbReference>
<feature type="chain" id="PRO_5042207997" evidence="11">
    <location>
        <begin position="19"/>
        <end position="1203"/>
    </location>
</feature>
<dbReference type="InterPro" id="IPR029021">
    <property type="entry name" value="Prot-tyrosine_phosphatase-like"/>
</dbReference>
<feature type="domain" description="Fibronectin type-III" evidence="14">
    <location>
        <begin position="161"/>
        <end position="251"/>
    </location>
</feature>
<evidence type="ECO:0000256" key="9">
    <source>
        <dbReference type="SAM" id="MobiDB-lite"/>
    </source>
</evidence>
<dbReference type="PANTHER" id="PTHR46957:SF6">
    <property type="entry name" value="PROTEIN-TYROSINE-PHOSPHATASE"/>
    <property type="match status" value="1"/>
</dbReference>
<evidence type="ECO:0000313" key="15">
    <source>
        <dbReference type="EMBL" id="KAK2551283.1"/>
    </source>
</evidence>
<dbReference type="Pfam" id="PF23144">
    <property type="entry name" value="Fn3_PTPRU"/>
    <property type="match status" value="1"/>
</dbReference>
<dbReference type="InterPro" id="IPR003595">
    <property type="entry name" value="Tyr_Pase_cat"/>
</dbReference>
<dbReference type="Proteomes" id="UP001249851">
    <property type="component" value="Unassembled WGS sequence"/>
</dbReference>
<dbReference type="SMART" id="SM00194">
    <property type="entry name" value="PTPc"/>
    <property type="match status" value="2"/>
</dbReference>
<dbReference type="PROSITE" id="PS50055">
    <property type="entry name" value="TYR_PHOSPHATASE_PTP"/>
    <property type="match status" value="2"/>
</dbReference>
<gene>
    <name evidence="15" type="ORF">P5673_027874</name>
</gene>
<dbReference type="SMART" id="SM00404">
    <property type="entry name" value="PTPc_motif"/>
    <property type="match status" value="2"/>
</dbReference>
<dbReference type="CDD" id="cd00063">
    <property type="entry name" value="FN3"/>
    <property type="match status" value="3"/>
</dbReference>
<keyword evidence="2 10" id="KW-0812">Transmembrane</keyword>
<dbReference type="SUPFAM" id="SSF52799">
    <property type="entry name" value="(Phosphotyrosine protein) phosphatases II"/>
    <property type="match status" value="2"/>
</dbReference>
<evidence type="ECO:0000256" key="11">
    <source>
        <dbReference type="SAM" id="SignalP"/>
    </source>
</evidence>
<keyword evidence="16" id="KW-1185">Reference proteome</keyword>
<feature type="region of interest" description="Disordered" evidence="9">
    <location>
        <begin position="145"/>
        <end position="166"/>
    </location>
</feature>
<keyword evidence="5" id="KW-0904">Protein phosphatase</keyword>
<evidence type="ECO:0000256" key="1">
    <source>
        <dbReference type="ARBA" id="ARBA00004479"/>
    </source>
</evidence>
<comment type="subcellular location">
    <subcellularLocation>
        <location evidence="1">Membrane</location>
        <topology evidence="1">Single-pass type I membrane protein</topology>
    </subcellularLocation>
</comment>
<proteinExistence type="predicted"/>
<feature type="transmembrane region" description="Helical" evidence="10">
    <location>
        <begin position="603"/>
        <end position="626"/>
    </location>
</feature>
<dbReference type="GO" id="GO:0004725">
    <property type="term" value="F:protein tyrosine phosphatase activity"/>
    <property type="evidence" value="ECO:0007669"/>
    <property type="project" value="InterPro"/>
</dbReference>
<evidence type="ECO:0000313" key="16">
    <source>
        <dbReference type="Proteomes" id="UP001249851"/>
    </source>
</evidence>
<feature type="domain" description="Fibronectin type-III" evidence="14">
    <location>
        <begin position="255"/>
        <end position="345"/>
    </location>
</feature>
<evidence type="ECO:0000256" key="10">
    <source>
        <dbReference type="SAM" id="Phobius"/>
    </source>
</evidence>
<dbReference type="PRINTS" id="PR00700">
    <property type="entry name" value="PRTYPHPHTASE"/>
</dbReference>
<keyword evidence="8" id="KW-0325">Glycoprotein</keyword>
<reference evidence="15" key="1">
    <citation type="journal article" date="2023" name="G3 (Bethesda)">
        <title>Whole genome assembly and annotation of the endangered Caribbean coral Acropora cervicornis.</title>
        <authorList>
            <person name="Selwyn J.D."/>
            <person name="Vollmer S.V."/>
        </authorList>
    </citation>
    <scope>NUCLEOTIDE SEQUENCE</scope>
    <source>
        <strain evidence="15">K2</strain>
    </source>
</reference>
<dbReference type="Gene3D" id="2.60.40.10">
    <property type="entry name" value="Immunoglobulins"/>
    <property type="match status" value="3"/>
</dbReference>
<dbReference type="PROSITE" id="PS50853">
    <property type="entry name" value="FN3"/>
    <property type="match status" value="3"/>
</dbReference>
<dbReference type="EMBL" id="JARQWQ010000099">
    <property type="protein sequence ID" value="KAK2551283.1"/>
    <property type="molecule type" value="Genomic_DNA"/>
</dbReference>
<dbReference type="GO" id="GO:0016020">
    <property type="term" value="C:membrane"/>
    <property type="evidence" value="ECO:0007669"/>
    <property type="project" value="UniProtKB-SubCell"/>
</dbReference>
<evidence type="ECO:0000256" key="6">
    <source>
        <dbReference type="ARBA" id="ARBA00022989"/>
    </source>
</evidence>
<keyword evidence="3 11" id="KW-0732">Signal</keyword>
<dbReference type="InterPro" id="IPR000387">
    <property type="entry name" value="Tyr_Pase_dom"/>
</dbReference>
<dbReference type="Gene3D" id="3.90.190.10">
    <property type="entry name" value="Protein tyrosine phosphatase superfamily"/>
    <property type="match status" value="3"/>
</dbReference>
<dbReference type="SUPFAM" id="SSF49265">
    <property type="entry name" value="Fibronectin type III"/>
    <property type="match status" value="2"/>
</dbReference>
<accession>A0AAD9UVB3</accession>
<protein>
    <submittedName>
        <fullName evidence="15">Receptor-type tyrosine-protein phosphatase delta</fullName>
    </submittedName>
</protein>
<dbReference type="InterPro" id="IPR003961">
    <property type="entry name" value="FN3_dom"/>
</dbReference>
<keyword evidence="15" id="KW-0675">Receptor</keyword>
<dbReference type="Pfam" id="PF00102">
    <property type="entry name" value="Y_phosphatase"/>
    <property type="match status" value="2"/>
</dbReference>
<evidence type="ECO:0000256" key="4">
    <source>
        <dbReference type="ARBA" id="ARBA00022801"/>
    </source>
</evidence>
<evidence type="ECO:0000259" key="12">
    <source>
        <dbReference type="PROSITE" id="PS50055"/>
    </source>
</evidence>
<dbReference type="InterPro" id="IPR013783">
    <property type="entry name" value="Ig-like_fold"/>
</dbReference>
<feature type="signal peptide" evidence="11">
    <location>
        <begin position="1"/>
        <end position="18"/>
    </location>
</feature>
<evidence type="ECO:0000256" key="8">
    <source>
        <dbReference type="ARBA" id="ARBA00023180"/>
    </source>
</evidence>
<feature type="domain" description="Tyrosine-protein phosphatase" evidence="12">
    <location>
        <begin position="691"/>
        <end position="945"/>
    </location>
</feature>
<dbReference type="Pfam" id="PF00041">
    <property type="entry name" value="fn3"/>
    <property type="match status" value="3"/>
</dbReference>
<name>A0AAD9UVB3_ACRCE</name>
<dbReference type="AlphaFoldDB" id="A0AAD9UVB3"/>
<dbReference type="InterPro" id="IPR036116">
    <property type="entry name" value="FN3_sf"/>
</dbReference>
<comment type="caution">
    <text evidence="15">The sequence shown here is derived from an EMBL/GenBank/DDBJ whole genome shotgun (WGS) entry which is preliminary data.</text>
</comment>
<feature type="domain" description="Tyrosine specific protein phosphatases" evidence="13">
    <location>
        <begin position="1107"/>
        <end position="1182"/>
    </location>
</feature>
<keyword evidence="7 10" id="KW-0472">Membrane</keyword>
<reference evidence="15" key="2">
    <citation type="journal article" date="2023" name="Science">
        <title>Genomic signatures of disease resistance in endangered staghorn corals.</title>
        <authorList>
            <person name="Vollmer S.V."/>
            <person name="Selwyn J.D."/>
            <person name="Despard B.A."/>
            <person name="Roesel C.L."/>
        </authorList>
    </citation>
    <scope>NUCLEOTIDE SEQUENCE</scope>
    <source>
        <strain evidence="15">K2</strain>
    </source>
</reference>
<dbReference type="InterPro" id="IPR016130">
    <property type="entry name" value="Tyr_Pase_AS"/>
</dbReference>
<feature type="domain" description="Tyrosine specific protein phosphatases" evidence="13">
    <location>
        <begin position="865"/>
        <end position="936"/>
    </location>
</feature>
<keyword evidence="6 10" id="KW-1133">Transmembrane helix</keyword>
<dbReference type="InterPro" id="IPR000242">
    <property type="entry name" value="PTP_cat"/>
</dbReference>
<dbReference type="PANTHER" id="PTHR46957">
    <property type="entry name" value="CYTOKINE RECEPTOR"/>
    <property type="match status" value="1"/>
</dbReference>
<feature type="domain" description="Tyrosine-protein phosphatase" evidence="12">
    <location>
        <begin position="969"/>
        <end position="1191"/>
    </location>
</feature>
<evidence type="ECO:0000256" key="7">
    <source>
        <dbReference type="ARBA" id="ARBA00023136"/>
    </source>
</evidence>
<dbReference type="PROSITE" id="PS50056">
    <property type="entry name" value="TYR_PHOSPHATASE_2"/>
    <property type="match status" value="2"/>
</dbReference>
<feature type="compositionally biased region" description="Polar residues" evidence="9">
    <location>
        <begin position="145"/>
        <end position="158"/>
    </location>
</feature>
<dbReference type="InterPro" id="IPR050713">
    <property type="entry name" value="RTP_Phos/Ushers"/>
</dbReference>
<feature type="domain" description="Fibronectin type-III" evidence="14">
    <location>
        <begin position="349"/>
        <end position="448"/>
    </location>
</feature>
<organism evidence="15 16">
    <name type="scientific">Acropora cervicornis</name>
    <name type="common">Staghorn coral</name>
    <dbReference type="NCBI Taxonomy" id="6130"/>
    <lineage>
        <taxon>Eukaryota</taxon>
        <taxon>Metazoa</taxon>
        <taxon>Cnidaria</taxon>
        <taxon>Anthozoa</taxon>
        <taxon>Hexacorallia</taxon>
        <taxon>Scleractinia</taxon>
        <taxon>Astrocoeniina</taxon>
        <taxon>Acroporidae</taxon>
        <taxon>Acropora</taxon>
    </lineage>
</organism>